<evidence type="ECO:0000313" key="7">
    <source>
        <dbReference type="Proteomes" id="UP000290849"/>
    </source>
</evidence>
<evidence type="ECO:0000256" key="1">
    <source>
        <dbReference type="ARBA" id="ARBA00022448"/>
    </source>
</evidence>
<organism evidence="6 7">
    <name type="scientific">Achromobacter aloeverae</name>
    <dbReference type="NCBI Taxonomy" id="1750518"/>
    <lineage>
        <taxon>Bacteria</taxon>
        <taxon>Pseudomonadati</taxon>
        <taxon>Pseudomonadota</taxon>
        <taxon>Betaproteobacteria</taxon>
        <taxon>Burkholderiales</taxon>
        <taxon>Alcaligenaceae</taxon>
        <taxon>Achromobacter</taxon>
    </lineage>
</organism>
<dbReference type="GO" id="GO:0015192">
    <property type="term" value="F:L-phenylalanine transmembrane transporter activity"/>
    <property type="evidence" value="ECO:0007669"/>
    <property type="project" value="TreeGrafter"/>
</dbReference>
<dbReference type="InterPro" id="IPR003593">
    <property type="entry name" value="AAA+_ATPase"/>
</dbReference>
<dbReference type="GO" id="GO:0015188">
    <property type="term" value="F:L-isoleucine transmembrane transporter activity"/>
    <property type="evidence" value="ECO:0007669"/>
    <property type="project" value="TreeGrafter"/>
</dbReference>
<dbReference type="GO" id="GO:0016887">
    <property type="term" value="F:ATP hydrolysis activity"/>
    <property type="evidence" value="ECO:0007669"/>
    <property type="project" value="InterPro"/>
</dbReference>
<dbReference type="InterPro" id="IPR027417">
    <property type="entry name" value="P-loop_NTPase"/>
</dbReference>
<keyword evidence="4 6" id="KW-0067">ATP-binding</keyword>
<keyword evidence="2" id="KW-0472">Membrane</keyword>
<dbReference type="GO" id="GO:1903805">
    <property type="term" value="P:L-valine import across plasma membrane"/>
    <property type="evidence" value="ECO:0007669"/>
    <property type="project" value="TreeGrafter"/>
</dbReference>
<dbReference type="OrthoDB" id="9805514at2"/>
<proteinExistence type="predicted"/>
<dbReference type="AlphaFoldDB" id="A0A4Q1HFK1"/>
<gene>
    <name evidence="6" type="ORF">C7R54_23245</name>
</gene>
<keyword evidence="1" id="KW-0813">Transport</keyword>
<accession>A0A4Q1HFK1</accession>
<reference evidence="6 7" key="1">
    <citation type="journal article" date="2017" name="Int. J. Syst. Evol. Microbiol.">
        <title>Achromobacter aloeverae sp. nov., isolated from the root of Aloe vera (L.) Burm.f.</title>
        <authorList>
            <person name="Kuncharoen N."/>
            <person name="Muramatsu Y."/>
            <person name="Shibata C."/>
            <person name="Kamakura Y."/>
            <person name="Nakagawa Y."/>
            <person name="Tanasupawat S."/>
        </authorList>
    </citation>
    <scope>NUCLEOTIDE SEQUENCE [LARGE SCALE GENOMIC DNA]</scope>
    <source>
        <strain evidence="6 7">AVA-1</strain>
    </source>
</reference>
<keyword evidence="2" id="KW-1003">Cell membrane</keyword>
<protein>
    <submittedName>
        <fullName evidence="6">ABC transporter ATP-binding protein</fullName>
    </submittedName>
</protein>
<dbReference type="GO" id="GO:0042941">
    <property type="term" value="P:D-alanine transmembrane transport"/>
    <property type="evidence" value="ECO:0007669"/>
    <property type="project" value="TreeGrafter"/>
</dbReference>
<dbReference type="EMBL" id="PYAL01000007">
    <property type="protein sequence ID" value="RXN85402.1"/>
    <property type="molecule type" value="Genomic_DNA"/>
</dbReference>
<dbReference type="Gene3D" id="3.40.50.300">
    <property type="entry name" value="P-loop containing nucleotide triphosphate hydrolases"/>
    <property type="match status" value="1"/>
</dbReference>
<keyword evidence="7" id="KW-1185">Reference proteome</keyword>
<evidence type="ECO:0000313" key="6">
    <source>
        <dbReference type="EMBL" id="RXN85402.1"/>
    </source>
</evidence>
<evidence type="ECO:0000256" key="2">
    <source>
        <dbReference type="ARBA" id="ARBA00022475"/>
    </source>
</evidence>
<dbReference type="SUPFAM" id="SSF52540">
    <property type="entry name" value="P-loop containing nucleoside triphosphate hydrolases"/>
    <property type="match status" value="1"/>
</dbReference>
<comment type="caution">
    <text evidence="6">The sequence shown here is derived from an EMBL/GenBank/DDBJ whole genome shotgun (WGS) entry which is preliminary data.</text>
</comment>
<dbReference type="PANTHER" id="PTHR45772">
    <property type="entry name" value="CONSERVED COMPONENT OF ABC TRANSPORTER FOR NATURAL AMINO ACIDS-RELATED"/>
    <property type="match status" value="1"/>
</dbReference>
<dbReference type="InterPro" id="IPR003439">
    <property type="entry name" value="ABC_transporter-like_ATP-bd"/>
</dbReference>
<keyword evidence="3" id="KW-0547">Nucleotide-binding</keyword>
<dbReference type="SMART" id="SM00382">
    <property type="entry name" value="AAA"/>
    <property type="match status" value="1"/>
</dbReference>
<dbReference type="GO" id="GO:0005886">
    <property type="term" value="C:plasma membrane"/>
    <property type="evidence" value="ECO:0007669"/>
    <property type="project" value="TreeGrafter"/>
</dbReference>
<dbReference type="Proteomes" id="UP000290849">
    <property type="component" value="Unassembled WGS sequence"/>
</dbReference>
<evidence type="ECO:0000256" key="4">
    <source>
        <dbReference type="ARBA" id="ARBA00022840"/>
    </source>
</evidence>
<dbReference type="CDD" id="cd03219">
    <property type="entry name" value="ABC_Mj1267_LivG_branched"/>
    <property type="match status" value="1"/>
</dbReference>
<dbReference type="InterPro" id="IPR032823">
    <property type="entry name" value="BCA_ABC_TP_C"/>
</dbReference>
<dbReference type="RefSeq" id="WP_129153036.1">
    <property type="nucleotide sequence ID" value="NZ_JBHSDO010000005.1"/>
</dbReference>
<dbReference type="Pfam" id="PF12399">
    <property type="entry name" value="BCA_ABC_TP_C"/>
    <property type="match status" value="1"/>
</dbReference>
<evidence type="ECO:0000259" key="5">
    <source>
        <dbReference type="PROSITE" id="PS50893"/>
    </source>
</evidence>
<dbReference type="GO" id="GO:1903806">
    <property type="term" value="P:L-isoleucine import across plasma membrane"/>
    <property type="evidence" value="ECO:0007669"/>
    <property type="project" value="TreeGrafter"/>
</dbReference>
<dbReference type="GO" id="GO:0005524">
    <property type="term" value="F:ATP binding"/>
    <property type="evidence" value="ECO:0007669"/>
    <property type="project" value="UniProtKB-KW"/>
</dbReference>
<evidence type="ECO:0000256" key="3">
    <source>
        <dbReference type="ARBA" id="ARBA00022741"/>
    </source>
</evidence>
<name>A0A4Q1HFK1_9BURK</name>
<dbReference type="GO" id="GO:0005304">
    <property type="term" value="F:L-valine transmembrane transporter activity"/>
    <property type="evidence" value="ECO:0007669"/>
    <property type="project" value="TreeGrafter"/>
</dbReference>
<dbReference type="PANTHER" id="PTHR45772:SF7">
    <property type="entry name" value="AMINO ACID ABC TRANSPORTER ATP-BINDING PROTEIN"/>
    <property type="match status" value="1"/>
</dbReference>
<feature type="domain" description="ABC transporter" evidence="5">
    <location>
        <begin position="4"/>
        <end position="236"/>
    </location>
</feature>
<sequence>MSVLSVQGLTLKFGGLVAVNDVSFDVGAGEIIGLIGPNGAGKTSLFNLLVGLYRPTQGHIQLDGRRVDGRRPHVLARQGMTKTFQNTALFPEMTLLENVTTAALLRHPLREARAVAADCLARVGMDAAADADVDDLTFPQKALGEVARALATGPRVLLLDEVMAALTPPEMDSVMGTLRDLRERDRLTLIVVEHHMRAIMRLSERLLVLNFGRLIADGSPGEVAANPDVIAAYLGGDHAQHT</sequence>
<dbReference type="Pfam" id="PF00005">
    <property type="entry name" value="ABC_tran"/>
    <property type="match status" value="1"/>
</dbReference>
<dbReference type="PROSITE" id="PS50893">
    <property type="entry name" value="ABC_TRANSPORTER_2"/>
    <property type="match status" value="1"/>
</dbReference>
<dbReference type="InterPro" id="IPR051120">
    <property type="entry name" value="ABC_AA/LPS_Transport"/>
</dbReference>
<dbReference type="GO" id="GO:0015808">
    <property type="term" value="P:L-alanine transport"/>
    <property type="evidence" value="ECO:0007669"/>
    <property type="project" value="TreeGrafter"/>
</dbReference>